<sequence length="120" mass="13252">MIKDIYSRDALAPKYNDATLEVSDTLSQLILKIENCLFTNKGDVLGAPGIGCNLDELIFSLVLNENTIQNNINSQITAYCLPDIAGFDINTKVSFFSTLERDGCLVDIFVNEQRVIGALF</sequence>
<evidence type="ECO:0000313" key="1">
    <source>
        <dbReference type="EMBL" id="QPI16298.1"/>
    </source>
</evidence>
<accession>A0A7S9SU42</accession>
<dbReference type="EMBL" id="MW030553">
    <property type="protein sequence ID" value="QPI16298.1"/>
    <property type="molecule type" value="Genomic_DNA"/>
</dbReference>
<proteinExistence type="predicted"/>
<dbReference type="Gene3D" id="3.10.450.40">
    <property type="match status" value="1"/>
</dbReference>
<organism evidence="1">
    <name type="scientific">Virus NIOZ-UU157</name>
    <dbReference type="NCBI Taxonomy" id="2763269"/>
    <lineage>
        <taxon>Viruses</taxon>
    </lineage>
</organism>
<gene>
    <name evidence="1" type="ORF">NIOZUU157_00186</name>
</gene>
<protein>
    <submittedName>
        <fullName evidence="1">Uncharacterized protein</fullName>
    </submittedName>
</protein>
<name>A0A7S9SU42_9VIRU</name>
<reference evidence="1" key="1">
    <citation type="submission" date="2020-08" db="EMBL/GenBank/DDBJ databases">
        <title>Bridging the membrane lipid divide: bacteria of the FCB group superphylum have the potential to synthesize archaeal ether lipids.</title>
        <authorList>
            <person name="Villanueva L."/>
            <person name="von Meijenfeldt F.A.B."/>
            <person name="Westbye A.B."/>
            <person name="Yadav S."/>
            <person name="Hopmans E.C."/>
            <person name="Dutilh B.E."/>
            <person name="Sinninghe Damste J.S."/>
        </authorList>
    </citation>
    <scope>NUCLEOTIDE SEQUENCE</scope>
    <source>
        <strain evidence="1">NIOZ-UU157</strain>
    </source>
</reference>